<dbReference type="AlphaFoldDB" id="A0A5E4QRC2"/>
<accession>A0A5E4QRC2</accession>
<comment type="subcellular location">
    <subcellularLocation>
        <location evidence="5">Membrane</location>
        <topology evidence="5">Single-pass membrane protein</topology>
    </subcellularLocation>
</comment>
<feature type="transmembrane region" description="Helical" evidence="5">
    <location>
        <begin position="479"/>
        <end position="498"/>
    </location>
</feature>
<evidence type="ECO:0000313" key="6">
    <source>
        <dbReference type="EMBL" id="VVD00233.1"/>
    </source>
</evidence>
<evidence type="ECO:0000256" key="3">
    <source>
        <dbReference type="ARBA" id="ARBA00022679"/>
    </source>
</evidence>
<dbReference type="EMBL" id="FZQP02004556">
    <property type="protein sequence ID" value="VVD00233.1"/>
    <property type="molecule type" value="Genomic_DNA"/>
</dbReference>
<keyword evidence="5" id="KW-1133">Transmembrane helix</keyword>
<evidence type="ECO:0000256" key="4">
    <source>
        <dbReference type="RuleBase" id="RU003718"/>
    </source>
</evidence>
<name>A0A5E4QRC2_9NEOP</name>
<gene>
    <name evidence="6" type="ORF">LSINAPIS_LOCUS10916</name>
</gene>
<comment type="catalytic activity">
    <reaction evidence="5">
        <text>glucuronate acceptor + UDP-alpha-D-glucuronate = acceptor beta-D-glucuronoside + UDP + H(+)</text>
        <dbReference type="Rhea" id="RHEA:21032"/>
        <dbReference type="ChEBI" id="CHEBI:15378"/>
        <dbReference type="ChEBI" id="CHEBI:58052"/>
        <dbReference type="ChEBI" id="CHEBI:58223"/>
        <dbReference type="ChEBI" id="CHEBI:132367"/>
        <dbReference type="ChEBI" id="CHEBI:132368"/>
        <dbReference type="EC" id="2.4.1.17"/>
    </reaction>
</comment>
<dbReference type="EC" id="2.4.1.17" evidence="5"/>
<keyword evidence="7" id="KW-1185">Reference proteome</keyword>
<dbReference type="InterPro" id="IPR035595">
    <property type="entry name" value="UDP_glycos_trans_CS"/>
</dbReference>
<dbReference type="PROSITE" id="PS00375">
    <property type="entry name" value="UDPGT"/>
    <property type="match status" value="1"/>
</dbReference>
<dbReference type="PANTHER" id="PTHR48043:SF145">
    <property type="entry name" value="FI06409P-RELATED"/>
    <property type="match status" value="1"/>
</dbReference>
<evidence type="ECO:0000313" key="7">
    <source>
        <dbReference type="Proteomes" id="UP000324832"/>
    </source>
</evidence>
<proteinExistence type="inferred from homology"/>
<feature type="non-terminal residue" evidence="6">
    <location>
        <position position="506"/>
    </location>
</feature>
<dbReference type="Pfam" id="PF00201">
    <property type="entry name" value="UDPGT"/>
    <property type="match status" value="1"/>
</dbReference>
<keyword evidence="5" id="KW-0732">Signal</keyword>
<keyword evidence="5" id="KW-0812">Transmembrane</keyword>
<dbReference type="GO" id="GO:0016020">
    <property type="term" value="C:membrane"/>
    <property type="evidence" value="ECO:0007669"/>
    <property type="project" value="UniProtKB-SubCell"/>
</dbReference>
<evidence type="ECO:0000256" key="2">
    <source>
        <dbReference type="ARBA" id="ARBA00022676"/>
    </source>
</evidence>
<dbReference type="Proteomes" id="UP000324832">
    <property type="component" value="Unassembled WGS sequence"/>
</dbReference>
<protein>
    <recommendedName>
        <fullName evidence="5">UDP-glucuronosyltransferase</fullName>
        <ecNumber evidence="5">2.4.1.17</ecNumber>
    </recommendedName>
</protein>
<dbReference type="SUPFAM" id="SSF53756">
    <property type="entry name" value="UDP-Glycosyltransferase/glycogen phosphorylase"/>
    <property type="match status" value="1"/>
</dbReference>
<reference evidence="6 7" key="1">
    <citation type="submission" date="2017-07" db="EMBL/GenBank/DDBJ databases">
        <authorList>
            <person name="Talla V."/>
            <person name="Backstrom N."/>
        </authorList>
    </citation>
    <scope>NUCLEOTIDE SEQUENCE [LARGE SCALE GENOMIC DNA]</scope>
</reference>
<dbReference type="InterPro" id="IPR002213">
    <property type="entry name" value="UDP_glucos_trans"/>
</dbReference>
<feature type="signal peptide" evidence="5">
    <location>
        <begin position="1"/>
        <end position="18"/>
    </location>
</feature>
<dbReference type="InterPro" id="IPR050271">
    <property type="entry name" value="UDP-glycosyltransferase"/>
</dbReference>
<comment type="similarity">
    <text evidence="1 4">Belongs to the UDP-glycosyltransferase family.</text>
</comment>
<evidence type="ECO:0000256" key="5">
    <source>
        <dbReference type="RuleBase" id="RU362059"/>
    </source>
</evidence>
<keyword evidence="3 4" id="KW-0808">Transferase</keyword>
<evidence type="ECO:0000256" key="1">
    <source>
        <dbReference type="ARBA" id="ARBA00009995"/>
    </source>
</evidence>
<dbReference type="PANTHER" id="PTHR48043">
    <property type="entry name" value="EG:EG0003.4 PROTEIN-RELATED"/>
    <property type="match status" value="1"/>
</dbReference>
<dbReference type="CDD" id="cd03784">
    <property type="entry name" value="GT1_Gtf-like"/>
    <property type="match status" value="1"/>
</dbReference>
<organism evidence="6 7">
    <name type="scientific">Leptidea sinapis</name>
    <dbReference type="NCBI Taxonomy" id="189913"/>
    <lineage>
        <taxon>Eukaryota</taxon>
        <taxon>Metazoa</taxon>
        <taxon>Ecdysozoa</taxon>
        <taxon>Arthropoda</taxon>
        <taxon>Hexapoda</taxon>
        <taxon>Insecta</taxon>
        <taxon>Pterygota</taxon>
        <taxon>Neoptera</taxon>
        <taxon>Endopterygota</taxon>
        <taxon>Lepidoptera</taxon>
        <taxon>Glossata</taxon>
        <taxon>Ditrysia</taxon>
        <taxon>Papilionoidea</taxon>
        <taxon>Pieridae</taxon>
        <taxon>Dismorphiinae</taxon>
        <taxon>Leptidea</taxon>
    </lineage>
</organism>
<feature type="chain" id="PRO_5023156572" description="UDP-glucuronosyltransferase" evidence="5">
    <location>
        <begin position="19"/>
        <end position="506"/>
    </location>
</feature>
<keyword evidence="5" id="KW-0472">Membrane</keyword>
<dbReference type="GO" id="GO:0015020">
    <property type="term" value="F:glucuronosyltransferase activity"/>
    <property type="evidence" value="ECO:0007669"/>
    <property type="project" value="UniProtKB-EC"/>
</dbReference>
<keyword evidence="2 4" id="KW-0328">Glycosyltransferase</keyword>
<dbReference type="Gene3D" id="3.40.50.2000">
    <property type="entry name" value="Glycogen Phosphorylase B"/>
    <property type="match status" value="2"/>
</dbReference>
<dbReference type="FunFam" id="3.40.50.2000:FF:000050">
    <property type="entry name" value="UDP-glucuronosyltransferase"/>
    <property type="match status" value="1"/>
</dbReference>
<sequence>MCRLFFYFVFALTTKASASKILAVFPTPVLSHQIFFRPFVQEWTRRGHEVTVITPIPVHPSGKDFENLREIDVQHVSYETVSDYFVDNNLGKRGHIIDQIYELNKLNCITVQAQLATQEVYALRTKEKTKFDVLVLEQCSRSAITYSHIFEVPVIQISSFGIWGVVDEAVGIPTHPLLYPNFMHQRLYDLSVMEKLSEIYKHCRIKRDLRNLAPIQIKKFQAILGIDIPSYDVLEENIDMLFLNVHPIWIDNQPLPTNVISIWGMHNNTQNDLPQELKTYLDSSKQGVIYLSLGTNAQWSQLPEALEQIFKQVFSQLEYNVLWKWDSDDLPETSENIRMSKWFPQKDILRHPNVKLFITQGGIHSMEEAIQAGVPLISIPMKVDQWYNGEKVNRHKIGIKLDMDSLDEEKLLKIIKEVLGDKSYKININRLRTLLNDQPQSAMDRVTWWTEYVLRHRGAKHLRSLAANMTWMEYYDVQLALFLILLTISLTIAVYNICIKSYSIIM</sequence>